<dbReference type="KEGG" id="nta:107830649"/>
<dbReference type="Gene3D" id="1.20.1280.50">
    <property type="match status" value="1"/>
</dbReference>
<dbReference type="RefSeq" id="XP_016513760.2">
    <property type="nucleotide sequence ID" value="XM_016658274.2"/>
</dbReference>
<reference evidence="1" key="1">
    <citation type="journal article" date="2014" name="Nat. Commun.">
        <title>The tobacco genome sequence and its comparison with those of tomato and potato.</title>
        <authorList>
            <person name="Sierro N."/>
            <person name="Battey J.N."/>
            <person name="Ouadi S."/>
            <person name="Bakaher N."/>
            <person name="Bovet L."/>
            <person name="Willig A."/>
            <person name="Goepfert S."/>
            <person name="Peitsch M.C."/>
            <person name="Ivanov N.V."/>
        </authorList>
    </citation>
    <scope>NUCLEOTIDE SEQUENCE [LARGE SCALE GENOMIC DNA]</scope>
</reference>
<dbReference type="Pfam" id="PF00646">
    <property type="entry name" value="F-box"/>
    <property type="match status" value="1"/>
</dbReference>
<dbReference type="RefSeq" id="XP_016513760.1">
    <property type="nucleotide sequence ID" value="XM_016658274.1"/>
</dbReference>
<evidence type="ECO:0000313" key="2">
    <source>
        <dbReference type="RefSeq" id="XP_016513760.2"/>
    </source>
</evidence>
<sequence length="470" mass="53705">MGGGVYMDLIIVVLLPLLLFGVYLLQILPQFGVGMAVTTINICLFCGIVDFKFVGEFHQSNMEDTRDRISQLPEPILHHILSFLLVKDAVRMSTLSKIWTSALNSLSYLDFGEDFFYGPQDMRNLLKAVTQILVIRLKHKISVEKFWLRLPYLRRRFYYVHRWIKLLVACNVKEFDLSVGRRIYEGKQLHNKLPEVIFDAKALNVLNLVGFKIELPSHGTINLSSLRELHLRDVILDEKFIQALCVSCHNLEFLYLAWFKGLASFQVGEKNLPKLKKIKLENCPSEFQMVDIAAISLEDLTIKSYWDLKFVKITACKALKSLFLNGVAVTDKWLEKLFFSLQNLEKFYLSCCNTLTTMKISSIWLKQLIVFGCSNLVDAQVYTPNLILFAFGCCSLPTLKLKASRSLKANISFDSLETPDSDWYNSNLTNFLGSFNHSLSIKLSSKKDEVCPANSLATLLQQDSRVIDFS</sequence>
<dbReference type="InterPro" id="IPR032675">
    <property type="entry name" value="LRR_dom_sf"/>
</dbReference>
<name>A0A1S4DK39_TOBAC</name>
<dbReference type="Pfam" id="PF23622">
    <property type="entry name" value="LRR_At1g61320_AtMIF1"/>
    <property type="match status" value="1"/>
</dbReference>
<reference evidence="2" key="2">
    <citation type="submission" date="2025-08" db="UniProtKB">
        <authorList>
            <consortium name="RefSeq"/>
        </authorList>
    </citation>
    <scope>IDENTIFICATION</scope>
    <source>
        <tissue evidence="2">Leaf</tissue>
    </source>
</reference>
<dbReference type="SUPFAM" id="SSF81383">
    <property type="entry name" value="F-box domain"/>
    <property type="match status" value="1"/>
</dbReference>
<keyword evidence="1" id="KW-1185">Reference proteome</keyword>
<dbReference type="Pfam" id="PF24758">
    <property type="entry name" value="LRR_At5g56370"/>
    <property type="match status" value="1"/>
</dbReference>
<dbReference type="InterPro" id="IPR001810">
    <property type="entry name" value="F-box_dom"/>
</dbReference>
<accession>A0A1S4DK39</accession>
<dbReference type="PANTHER" id="PTHR34145:SF62">
    <property type="entry name" value="FBD DOMAIN-CONTAINING PROTEIN"/>
    <property type="match status" value="1"/>
</dbReference>
<dbReference type="GeneID" id="107830649"/>
<dbReference type="InterPro" id="IPR055357">
    <property type="entry name" value="LRR_At1g61320_AtMIF1"/>
</dbReference>
<dbReference type="InterPro" id="IPR036047">
    <property type="entry name" value="F-box-like_dom_sf"/>
</dbReference>
<organism evidence="1 2">
    <name type="scientific">Nicotiana tabacum</name>
    <name type="common">Common tobacco</name>
    <dbReference type="NCBI Taxonomy" id="4097"/>
    <lineage>
        <taxon>Eukaryota</taxon>
        <taxon>Viridiplantae</taxon>
        <taxon>Streptophyta</taxon>
        <taxon>Embryophyta</taxon>
        <taxon>Tracheophyta</taxon>
        <taxon>Spermatophyta</taxon>
        <taxon>Magnoliopsida</taxon>
        <taxon>eudicotyledons</taxon>
        <taxon>Gunneridae</taxon>
        <taxon>Pentapetalae</taxon>
        <taxon>asterids</taxon>
        <taxon>lamiids</taxon>
        <taxon>Solanales</taxon>
        <taxon>Solanaceae</taxon>
        <taxon>Nicotianoideae</taxon>
        <taxon>Nicotianeae</taxon>
        <taxon>Nicotiana</taxon>
    </lineage>
</organism>
<protein>
    <submittedName>
        <fullName evidence="2">F-box/FBD/LRR-repeat protein At1g13570-like</fullName>
    </submittedName>
</protein>
<dbReference type="InterPro" id="IPR053772">
    <property type="entry name" value="At1g61320/At1g61330-like"/>
</dbReference>
<dbReference type="OrthoDB" id="1534647at2759"/>
<dbReference type="Proteomes" id="UP000790787">
    <property type="component" value="Chromosome 23"/>
</dbReference>
<dbReference type="STRING" id="4097.A0A1S4DK39"/>
<dbReference type="SUPFAM" id="SSF52047">
    <property type="entry name" value="RNI-like"/>
    <property type="match status" value="1"/>
</dbReference>
<gene>
    <name evidence="2" type="primary">LOC107830649</name>
</gene>
<dbReference type="Gene3D" id="3.80.10.10">
    <property type="entry name" value="Ribonuclease Inhibitor"/>
    <property type="match status" value="2"/>
</dbReference>
<dbReference type="InterPro" id="IPR055411">
    <property type="entry name" value="LRR_FXL15/At3g58940/PEG3-like"/>
</dbReference>
<dbReference type="OMA" id="RVETHYY"/>
<proteinExistence type="predicted"/>
<dbReference type="PaxDb" id="4097-A0A1S4DK39"/>
<dbReference type="AlphaFoldDB" id="A0A1S4DK39"/>
<dbReference type="PANTHER" id="PTHR34145">
    <property type="entry name" value="OS02G0105600 PROTEIN"/>
    <property type="match status" value="1"/>
</dbReference>
<dbReference type="PROSITE" id="PS50181">
    <property type="entry name" value="FBOX"/>
    <property type="match status" value="1"/>
</dbReference>
<evidence type="ECO:0000313" key="1">
    <source>
        <dbReference type="Proteomes" id="UP000790787"/>
    </source>
</evidence>